<dbReference type="Pfam" id="PF08378">
    <property type="entry name" value="NERD"/>
    <property type="match status" value="1"/>
</dbReference>
<organism evidence="3 4">
    <name type="scientific">Methanoregula formicica (strain DSM 22288 / NBRC 105244 / SMSP)</name>
    <dbReference type="NCBI Taxonomy" id="593750"/>
    <lineage>
        <taxon>Archaea</taxon>
        <taxon>Methanobacteriati</taxon>
        <taxon>Methanobacteriota</taxon>
        <taxon>Stenosarchaea group</taxon>
        <taxon>Methanomicrobia</taxon>
        <taxon>Methanomicrobiales</taxon>
        <taxon>Methanoregulaceae</taxon>
        <taxon>Methanoregula</taxon>
    </lineage>
</organism>
<accession>L0HFK4</accession>
<evidence type="ECO:0000313" key="4">
    <source>
        <dbReference type="Proteomes" id="UP000010824"/>
    </source>
</evidence>
<keyword evidence="4" id="KW-1185">Reference proteome</keyword>
<proteinExistence type="predicted"/>
<sequence length="334" mass="38334">MARIHGISGSTRFLLNGTRPVHGKKLATLDDINRFLEEYQALLADAAIVEEKRQEEIIRALAEREKELDTQLNEEVEKRTREVYTRILEINERIEASESFFVILGLLIRFWGANLVSSWRIHLPTMGITWKIRNLKKERERAVAGKAVTVSAASGDIAATAAFLQKNRSYLIGATAEQQVIALLSTLPDEYHIMSGVNLRRFDTAYWWKRPDEIRFQQIDPVVIGPTGLFLIGTKNWSGADIELKTGDIKRQVKVATHALWVYMKDEYRFYERNPKIRCVIVSTKGAHPDLKLDKDIDVITLNRLIEYITQREKILTPMNVERLTHVISFSEAC</sequence>
<reference evidence="3 4" key="2">
    <citation type="journal article" date="2014" name="Genome Announc.">
        <title>Complete Genome Sequence of Methanoregula formicica SMSPT, a Mesophilic Hydrogenotrophic Methanogen Isolated from a Methanogenic Upflow Anaerobic Sludge Blanket Reactor.</title>
        <authorList>
            <person name="Yamamoto K."/>
            <person name="Tamaki H."/>
            <person name="Cadillo-Quiroz H."/>
            <person name="Imachi H."/>
            <person name="Kyrpides N."/>
            <person name="Woyke T."/>
            <person name="Goodwin L."/>
            <person name="Zinder S.H."/>
            <person name="Kamagata Y."/>
            <person name="Liu W.T."/>
        </authorList>
    </citation>
    <scope>NUCLEOTIDE SEQUENCE [LARGE SCALE GENOMIC DNA]</scope>
    <source>
        <strain evidence="4">DSM 22288 / NBRC 105244 / SMSP</strain>
    </source>
</reference>
<evidence type="ECO:0000313" key="3">
    <source>
        <dbReference type="EMBL" id="AGB02576.1"/>
    </source>
</evidence>
<dbReference type="AlphaFoldDB" id="L0HFK4"/>
<dbReference type="OrthoDB" id="101755at2157"/>
<dbReference type="Proteomes" id="UP000010824">
    <property type="component" value="Chromosome"/>
</dbReference>
<dbReference type="EMBL" id="CP003167">
    <property type="protein sequence ID" value="AGB02576.1"/>
    <property type="molecule type" value="Genomic_DNA"/>
</dbReference>
<dbReference type="RefSeq" id="WP_015285539.1">
    <property type="nucleotide sequence ID" value="NC_019943.1"/>
</dbReference>
<reference evidence="4" key="1">
    <citation type="submission" date="2011-12" db="EMBL/GenBank/DDBJ databases">
        <title>Complete sequence of Methanoregula formicicum SMSP.</title>
        <authorList>
            <person name="Lucas S."/>
            <person name="Han J."/>
            <person name="Lapidus A."/>
            <person name="Cheng J.-F."/>
            <person name="Goodwin L."/>
            <person name="Pitluck S."/>
            <person name="Peters L."/>
            <person name="Ovchinnikova G."/>
            <person name="Teshima H."/>
            <person name="Detter J.C."/>
            <person name="Han C."/>
            <person name="Tapia R."/>
            <person name="Land M."/>
            <person name="Hauser L."/>
            <person name="Kyrpides N."/>
            <person name="Ivanova N."/>
            <person name="Pagani I."/>
            <person name="Imachi H."/>
            <person name="Tamaki H."/>
            <person name="Sekiguchi Y."/>
            <person name="Kamagata Y."/>
            <person name="Cadillo-Quiroz H."/>
            <person name="Zinder S."/>
            <person name="Liu W.-T."/>
            <person name="Woyke T."/>
        </authorList>
    </citation>
    <scope>NUCLEOTIDE SEQUENCE [LARGE SCALE GENOMIC DNA]</scope>
    <source>
        <strain evidence="4">DSM 22288 / NBRC 105244 / SMSP</strain>
    </source>
</reference>
<evidence type="ECO:0000256" key="1">
    <source>
        <dbReference type="SAM" id="Coils"/>
    </source>
</evidence>
<dbReference type="GeneID" id="14307932"/>
<dbReference type="eggNOG" id="arCOG06670">
    <property type="taxonomic scope" value="Archaea"/>
</dbReference>
<dbReference type="InParanoid" id="L0HFK4"/>
<dbReference type="PROSITE" id="PS50965">
    <property type="entry name" value="NERD"/>
    <property type="match status" value="1"/>
</dbReference>
<feature type="coiled-coil region" evidence="1">
    <location>
        <begin position="32"/>
        <end position="78"/>
    </location>
</feature>
<dbReference type="KEGG" id="mfo:Metfor_1543"/>
<name>L0HFK4_METFS</name>
<feature type="domain" description="NERD" evidence="2">
    <location>
        <begin position="172"/>
        <end position="290"/>
    </location>
</feature>
<gene>
    <name evidence="3" type="ordered locus">Metfor_1543</name>
</gene>
<keyword evidence="1" id="KW-0175">Coiled coil</keyword>
<dbReference type="InterPro" id="IPR011528">
    <property type="entry name" value="NERD"/>
</dbReference>
<dbReference type="HOGENOM" id="CLU_830573_0_0_2"/>
<evidence type="ECO:0000259" key="2">
    <source>
        <dbReference type="PROSITE" id="PS50965"/>
    </source>
</evidence>
<protein>
    <submittedName>
        <fullName evidence="3">Nuclease-like protein</fullName>
    </submittedName>
</protein>